<sequence>MSHTYSLSWASPETKEAERYQVVMNAMRRLFPKTDFNDMDMPTWLEQRQAIIQARGRQLGRSVAFREDQRERGLPPITKLMRGREPKENRGAVLCQQTIWCLKWDMKADKAPWPSLSELKWEGDDRAKTSVGRYLPLPREPGNATVAWHHLRVLQAFDFDEVRKVPTLEDILLPVDEIDDNKVPELINADLLEALDSDEIF</sequence>
<evidence type="ECO:0000313" key="1">
    <source>
        <dbReference type="EMBL" id="OCK79654.1"/>
    </source>
</evidence>
<evidence type="ECO:0000313" key="2">
    <source>
        <dbReference type="Proteomes" id="UP000250266"/>
    </source>
</evidence>
<proteinExistence type="predicted"/>
<dbReference type="EMBL" id="KV744994">
    <property type="protein sequence ID" value="OCK79654.1"/>
    <property type="molecule type" value="Genomic_DNA"/>
</dbReference>
<accession>A0A8E2JF32</accession>
<gene>
    <name evidence="1" type="ORF">K432DRAFT_405393</name>
</gene>
<keyword evidence="2" id="KW-1185">Reference proteome</keyword>
<name>A0A8E2JF32_9PEZI</name>
<dbReference type="Proteomes" id="UP000250266">
    <property type="component" value="Unassembled WGS sequence"/>
</dbReference>
<organism evidence="1 2">
    <name type="scientific">Lepidopterella palustris CBS 459.81</name>
    <dbReference type="NCBI Taxonomy" id="1314670"/>
    <lineage>
        <taxon>Eukaryota</taxon>
        <taxon>Fungi</taxon>
        <taxon>Dikarya</taxon>
        <taxon>Ascomycota</taxon>
        <taxon>Pezizomycotina</taxon>
        <taxon>Dothideomycetes</taxon>
        <taxon>Pleosporomycetidae</taxon>
        <taxon>Mytilinidiales</taxon>
        <taxon>Argynnaceae</taxon>
        <taxon>Lepidopterella</taxon>
    </lineage>
</organism>
<dbReference type="AlphaFoldDB" id="A0A8E2JF32"/>
<reference evidence="1 2" key="1">
    <citation type="journal article" date="2016" name="Nat. Commun.">
        <title>Ectomycorrhizal ecology is imprinted in the genome of the dominant symbiotic fungus Cenococcum geophilum.</title>
        <authorList>
            <consortium name="DOE Joint Genome Institute"/>
            <person name="Peter M."/>
            <person name="Kohler A."/>
            <person name="Ohm R.A."/>
            <person name="Kuo A."/>
            <person name="Krutzmann J."/>
            <person name="Morin E."/>
            <person name="Arend M."/>
            <person name="Barry K.W."/>
            <person name="Binder M."/>
            <person name="Choi C."/>
            <person name="Clum A."/>
            <person name="Copeland A."/>
            <person name="Grisel N."/>
            <person name="Haridas S."/>
            <person name="Kipfer T."/>
            <person name="LaButti K."/>
            <person name="Lindquist E."/>
            <person name="Lipzen A."/>
            <person name="Maire R."/>
            <person name="Meier B."/>
            <person name="Mihaltcheva S."/>
            <person name="Molinier V."/>
            <person name="Murat C."/>
            <person name="Poggeler S."/>
            <person name="Quandt C.A."/>
            <person name="Sperisen C."/>
            <person name="Tritt A."/>
            <person name="Tisserant E."/>
            <person name="Crous P.W."/>
            <person name="Henrissat B."/>
            <person name="Nehls U."/>
            <person name="Egli S."/>
            <person name="Spatafora J.W."/>
            <person name="Grigoriev I.V."/>
            <person name="Martin F.M."/>
        </authorList>
    </citation>
    <scope>NUCLEOTIDE SEQUENCE [LARGE SCALE GENOMIC DNA]</scope>
    <source>
        <strain evidence="1 2">CBS 459.81</strain>
    </source>
</reference>
<protein>
    <submittedName>
        <fullName evidence="1">Uncharacterized protein</fullName>
    </submittedName>
</protein>
<dbReference type="OrthoDB" id="5305306at2759"/>